<comment type="caution">
    <text evidence="1">The sequence shown here is derived from an EMBL/GenBank/DDBJ whole genome shotgun (WGS) entry which is preliminary data.</text>
</comment>
<reference evidence="1" key="2">
    <citation type="journal article" date="2023" name="IMA Fungus">
        <title>Comparative genomic study of the Penicillium genus elucidates a diverse pangenome and 15 lateral gene transfer events.</title>
        <authorList>
            <person name="Petersen C."/>
            <person name="Sorensen T."/>
            <person name="Nielsen M.R."/>
            <person name="Sondergaard T.E."/>
            <person name="Sorensen J.L."/>
            <person name="Fitzpatrick D.A."/>
            <person name="Frisvad J.C."/>
            <person name="Nielsen K.L."/>
        </authorList>
    </citation>
    <scope>NUCLEOTIDE SEQUENCE</scope>
    <source>
        <strain evidence="1">IBT 16849</strain>
    </source>
</reference>
<name>A0A9W9MEW4_9EURO</name>
<gene>
    <name evidence="1" type="ORF">N7472_004443</name>
</gene>
<organism evidence="1 2">
    <name type="scientific">Penicillium cf. griseofulvum</name>
    <dbReference type="NCBI Taxonomy" id="2972120"/>
    <lineage>
        <taxon>Eukaryota</taxon>
        <taxon>Fungi</taxon>
        <taxon>Dikarya</taxon>
        <taxon>Ascomycota</taxon>
        <taxon>Pezizomycotina</taxon>
        <taxon>Eurotiomycetes</taxon>
        <taxon>Eurotiomycetidae</taxon>
        <taxon>Eurotiales</taxon>
        <taxon>Aspergillaceae</taxon>
        <taxon>Penicillium</taxon>
    </lineage>
</organism>
<dbReference type="EMBL" id="JAPQKP010000003">
    <property type="protein sequence ID" value="KAJ5199239.1"/>
    <property type="molecule type" value="Genomic_DNA"/>
</dbReference>
<proteinExistence type="predicted"/>
<keyword evidence="2" id="KW-1185">Reference proteome</keyword>
<sequence>MTGDEGTKSKHKAFDILKGLLFLSEQECGKDNVRTQEIRLNVGAMSYFIGDLNHAEDQLRNVITTGEKIAGWPEENTIRGQYYLSQVLKNNIQGYSRVGEALKLEKKAKEKLDKIFKLDTTEMASKHRRNDPMLFHYLVHWENRLITPRKQVSRFTQGLLSIGSRL</sequence>
<dbReference type="AlphaFoldDB" id="A0A9W9MEW4"/>
<reference evidence="1" key="1">
    <citation type="submission" date="2022-11" db="EMBL/GenBank/DDBJ databases">
        <authorList>
            <person name="Petersen C."/>
        </authorList>
    </citation>
    <scope>NUCLEOTIDE SEQUENCE</scope>
    <source>
        <strain evidence="1">IBT 16849</strain>
    </source>
</reference>
<evidence type="ECO:0000313" key="1">
    <source>
        <dbReference type="EMBL" id="KAJ5199239.1"/>
    </source>
</evidence>
<protein>
    <submittedName>
        <fullName evidence="1">Uncharacterized protein</fullName>
    </submittedName>
</protein>
<dbReference type="Proteomes" id="UP001150879">
    <property type="component" value="Unassembled WGS sequence"/>
</dbReference>
<evidence type="ECO:0000313" key="2">
    <source>
        <dbReference type="Proteomes" id="UP001150879"/>
    </source>
</evidence>
<accession>A0A9W9MEW4</accession>